<name>A0A1F7INL3_9BACT</name>
<dbReference type="Proteomes" id="UP000178040">
    <property type="component" value="Unassembled WGS sequence"/>
</dbReference>
<protein>
    <recommendedName>
        <fullName evidence="1">DUF5667 domain-containing protein</fullName>
    </recommendedName>
</protein>
<dbReference type="InterPro" id="IPR043725">
    <property type="entry name" value="DUF5667"/>
</dbReference>
<comment type="caution">
    <text evidence="2">The sequence shown here is derived from an EMBL/GenBank/DDBJ whole genome shotgun (WGS) entry which is preliminary data.</text>
</comment>
<dbReference type="EMBL" id="MGAI01000019">
    <property type="protein sequence ID" value="OGK44911.1"/>
    <property type="molecule type" value="Genomic_DNA"/>
</dbReference>
<sequence length="179" mass="20707">MLKKVIVFFFYLFFFLLIPPRFNFLQSQPVNLIQEKVEYNLPYPGILPDHPLFFIKEVRDKILELTTRNNLKKAELYLLFSDKRVGMAMSLAKNGKDKQAVKAFLQAEQYFLKIPSLMETSKKQGVSASSDLIQRLKLSNAKHKETGEGFLKDLPQGQNEGVNDALDLNQQIKRKIEKL</sequence>
<proteinExistence type="predicted"/>
<evidence type="ECO:0000313" key="2">
    <source>
        <dbReference type="EMBL" id="OGK44911.1"/>
    </source>
</evidence>
<feature type="domain" description="DUF5667" evidence="1">
    <location>
        <begin position="45"/>
        <end position="136"/>
    </location>
</feature>
<organism evidence="2 3">
    <name type="scientific">Candidatus Roizmanbacteria bacterium RIFCSPLOWO2_01_FULL_37_16</name>
    <dbReference type="NCBI Taxonomy" id="1802058"/>
    <lineage>
        <taxon>Bacteria</taxon>
        <taxon>Candidatus Roizmaniibacteriota</taxon>
    </lineage>
</organism>
<dbReference type="Pfam" id="PF18915">
    <property type="entry name" value="DUF5667"/>
    <property type="match status" value="1"/>
</dbReference>
<accession>A0A1F7INL3</accession>
<gene>
    <name evidence="2" type="ORF">A3B40_00070</name>
</gene>
<evidence type="ECO:0000259" key="1">
    <source>
        <dbReference type="Pfam" id="PF18915"/>
    </source>
</evidence>
<evidence type="ECO:0000313" key="3">
    <source>
        <dbReference type="Proteomes" id="UP000178040"/>
    </source>
</evidence>
<reference evidence="2 3" key="1">
    <citation type="journal article" date="2016" name="Nat. Commun.">
        <title>Thousands of microbial genomes shed light on interconnected biogeochemical processes in an aquifer system.</title>
        <authorList>
            <person name="Anantharaman K."/>
            <person name="Brown C.T."/>
            <person name="Hug L.A."/>
            <person name="Sharon I."/>
            <person name="Castelle C.J."/>
            <person name="Probst A.J."/>
            <person name="Thomas B.C."/>
            <person name="Singh A."/>
            <person name="Wilkins M.J."/>
            <person name="Karaoz U."/>
            <person name="Brodie E.L."/>
            <person name="Williams K.H."/>
            <person name="Hubbard S.S."/>
            <person name="Banfield J.F."/>
        </authorList>
    </citation>
    <scope>NUCLEOTIDE SEQUENCE [LARGE SCALE GENOMIC DNA]</scope>
</reference>
<dbReference type="AlphaFoldDB" id="A0A1F7INL3"/>